<dbReference type="RefSeq" id="WP_121805756.1">
    <property type="nucleotide sequence ID" value="NZ_RDBE01000006.1"/>
</dbReference>
<feature type="transmembrane region" description="Helical" evidence="6">
    <location>
        <begin position="58"/>
        <end position="79"/>
    </location>
</feature>
<feature type="transmembrane region" description="Helical" evidence="6">
    <location>
        <begin position="175"/>
        <end position="197"/>
    </location>
</feature>
<evidence type="ECO:0000256" key="6">
    <source>
        <dbReference type="SAM" id="Phobius"/>
    </source>
</evidence>
<feature type="transmembrane region" description="Helical" evidence="6">
    <location>
        <begin position="123"/>
        <end position="142"/>
    </location>
</feature>
<evidence type="ECO:0000256" key="3">
    <source>
        <dbReference type="ARBA" id="ARBA00022692"/>
    </source>
</evidence>
<feature type="transmembrane region" description="Helical" evidence="6">
    <location>
        <begin position="334"/>
        <end position="353"/>
    </location>
</feature>
<feature type="transmembrane region" description="Helical" evidence="6">
    <location>
        <begin position="91"/>
        <end position="111"/>
    </location>
</feature>
<dbReference type="PANTHER" id="PTHR43370">
    <property type="entry name" value="SUGAR ABC TRANSPORTER INTEGRAL MEMBRANE PROTEIN-RELATED"/>
    <property type="match status" value="1"/>
</dbReference>
<evidence type="ECO:0000256" key="5">
    <source>
        <dbReference type="ARBA" id="ARBA00023136"/>
    </source>
</evidence>
<comment type="subcellular location">
    <subcellularLocation>
        <location evidence="1">Cell membrane</location>
        <topology evidence="1">Multi-pass membrane protein</topology>
    </subcellularLocation>
</comment>
<keyword evidence="5 6" id="KW-0472">Membrane</keyword>
<evidence type="ECO:0000256" key="2">
    <source>
        <dbReference type="ARBA" id="ARBA00022475"/>
    </source>
</evidence>
<feature type="transmembrane region" description="Helical" evidence="6">
    <location>
        <begin position="360"/>
        <end position="381"/>
    </location>
</feature>
<protein>
    <submittedName>
        <fullName evidence="7">ABC transporter permease</fullName>
    </submittedName>
</protein>
<dbReference type="InterPro" id="IPR001851">
    <property type="entry name" value="ABC_transp_permease"/>
</dbReference>
<dbReference type="EMBL" id="RDBE01000006">
    <property type="protein sequence ID" value="RLV49992.1"/>
    <property type="molecule type" value="Genomic_DNA"/>
</dbReference>
<dbReference type="GO" id="GO:0022857">
    <property type="term" value="F:transmembrane transporter activity"/>
    <property type="evidence" value="ECO:0007669"/>
    <property type="project" value="InterPro"/>
</dbReference>
<keyword evidence="8" id="KW-1185">Reference proteome</keyword>
<reference evidence="7 8" key="1">
    <citation type="submission" date="2018-10" db="EMBL/GenBank/DDBJ databases">
        <title>Marmoricola sp. 4Q3S-7 whole genome shotgun sequence.</title>
        <authorList>
            <person name="Li F."/>
        </authorList>
    </citation>
    <scope>NUCLEOTIDE SEQUENCE [LARGE SCALE GENOMIC DNA]</scope>
    <source>
        <strain evidence="7 8">4Q3S-7</strain>
    </source>
</reference>
<sequence length="421" mass="43695">MATTEQATEVVVEHQVVDAQPLRTRIGVGAFLVLLGVVSLWFLGLKLDGSAKAHLNKLVLPGLATGVVVGVVILALAGYQLARGFRRQQVGLVLGGSLLLFVVAFLTWVSAHGDGARVDLTGLLQNSIGLAVPLMLGAMAGVLCERSGVINVAIEGQMLAGAFGAALIGSVAGSWFGLVGAAVFGALIGAILAVFAIKYLVNQVVLGVVLNVFALGLTGFFYDAFMQQNTQALNTPKVFKPIDLPVLGDIPFIGPLLFQANIVVYLTYVIIVAVDVALFRTRWGLRTRAIGEHPKAADTVGIKVLAMRYRNVIIGGAIAGIGGAYFTVGSVGAFGKNITSGNGFIALAALIFGRWSPRGAVAASLLFGFASALQTLLSFTVPGIPSNFLAMLPYVATILAVAGLVGRVRAPAADGEPYVAR</sequence>
<comment type="caution">
    <text evidence="7">The sequence shown here is derived from an EMBL/GenBank/DDBJ whole genome shotgun (WGS) entry which is preliminary data.</text>
</comment>
<keyword evidence="2" id="KW-1003">Cell membrane</keyword>
<feature type="transmembrane region" description="Helical" evidence="6">
    <location>
        <begin position="204"/>
        <end position="222"/>
    </location>
</feature>
<name>A0A3L8P4I9_9ACTN</name>
<accession>A0A3L8P4I9</accession>
<dbReference type="OrthoDB" id="9792579at2"/>
<gene>
    <name evidence="7" type="ORF">D9V37_08980</name>
</gene>
<dbReference type="GO" id="GO:0005886">
    <property type="term" value="C:plasma membrane"/>
    <property type="evidence" value="ECO:0007669"/>
    <property type="project" value="UniProtKB-SubCell"/>
</dbReference>
<feature type="transmembrane region" description="Helical" evidence="6">
    <location>
        <begin position="256"/>
        <end position="279"/>
    </location>
</feature>
<dbReference type="Proteomes" id="UP000281708">
    <property type="component" value="Unassembled WGS sequence"/>
</dbReference>
<dbReference type="Pfam" id="PF02653">
    <property type="entry name" value="BPD_transp_2"/>
    <property type="match status" value="1"/>
</dbReference>
<feature type="transmembrane region" description="Helical" evidence="6">
    <location>
        <begin position="387"/>
        <end position="405"/>
    </location>
</feature>
<feature type="transmembrane region" description="Helical" evidence="6">
    <location>
        <begin position="312"/>
        <end position="328"/>
    </location>
</feature>
<dbReference type="AlphaFoldDB" id="A0A3L8P4I9"/>
<evidence type="ECO:0000313" key="7">
    <source>
        <dbReference type="EMBL" id="RLV49992.1"/>
    </source>
</evidence>
<proteinExistence type="predicted"/>
<feature type="transmembrane region" description="Helical" evidence="6">
    <location>
        <begin position="26"/>
        <end position="43"/>
    </location>
</feature>
<feature type="transmembrane region" description="Helical" evidence="6">
    <location>
        <begin position="149"/>
        <end position="169"/>
    </location>
</feature>
<dbReference type="CDD" id="cd06580">
    <property type="entry name" value="TM_PBP1_transp_TpRbsC_like"/>
    <property type="match status" value="1"/>
</dbReference>
<dbReference type="PANTHER" id="PTHR43370:SF1">
    <property type="entry name" value="GUANOSINE ABC TRANSPORTER PERMEASE PROTEIN NUPQ"/>
    <property type="match status" value="1"/>
</dbReference>
<evidence type="ECO:0000313" key="8">
    <source>
        <dbReference type="Proteomes" id="UP000281708"/>
    </source>
</evidence>
<keyword evidence="3 6" id="KW-0812">Transmembrane</keyword>
<evidence type="ECO:0000256" key="1">
    <source>
        <dbReference type="ARBA" id="ARBA00004651"/>
    </source>
</evidence>
<organism evidence="7 8">
    <name type="scientific">Nocardioides mangrovicus</name>
    <dbReference type="NCBI Taxonomy" id="2478913"/>
    <lineage>
        <taxon>Bacteria</taxon>
        <taxon>Bacillati</taxon>
        <taxon>Actinomycetota</taxon>
        <taxon>Actinomycetes</taxon>
        <taxon>Propionibacteriales</taxon>
        <taxon>Nocardioidaceae</taxon>
        <taxon>Nocardioides</taxon>
    </lineage>
</organism>
<evidence type="ECO:0000256" key="4">
    <source>
        <dbReference type="ARBA" id="ARBA00022989"/>
    </source>
</evidence>
<keyword evidence="4 6" id="KW-1133">Transmembrane helix</keyword>
<dbReference type="PRINTS" id="PR00173">
    <property type="entry name" value="EDTRNSPORT"/>
</dbReference>